<feature type="region of interest" description="Disordered" evidence="1">
    <location>
        <begin position="107"/>
        <end position="126"/>
    </location>
</feature>
<keyword evidence="4" id="KW-1185">Reference proteome</keyword>
<evidence type="ECO:0000313" key="3">
    <source>
        <dbReference type="EMBL" id="KAG5461528.1"/>
    </source>
</evidence>
<dbReference type="InterPro" id="IPR000008">
    <property type="entry name" value="C2_dom"/>
</dbReference>
<reference evidence="3 4" key="1">
    <citation type="journal article" name="Sci. Rep.">
        <title>Genome-scale phylogenetic analyses confirm Olpidium as the closest living zoosporic fungus to the non-flagellated, terrestrial fungi.</title>
        <authorList>
            <person name="Chang Y."/>
            <person name="Rochon D."/>
            <person name="Sekimoto S."/>
            <person name="Wang Y."/>
            <person name="Chovatia M."/>
            <person name="Sandor L."/>
            <person name="Salamov A."/>
            <person name="Grigoriev I.V."/>
            <person name="Stajich J.E."/>
            <person name="Spatafora J.W."/>
        </authorList>
    </citation>
    <scope>NUCLEOTIDE SEQUENCE [LARGE SCALE GENOMIC DNA]</scope>
    <source>
        <strain evidence="3">S191</strain>
    </source>
</reference>
<dbReference type="PANTHER" id="PTHR21574:SF0">
    <property type="entry name" value="CENTROSOMAL PROTEIN OF 120 KDA"/>
    <property type="match status" value="1"/>
</dbReference>
<dbReference type="EMBL" id="JAEFCI010003503">
    <property type="protein sequence ID" value="KAG5461528.1"/>
    <property type="molecule type" value="Genomic_DNA"/>
</dbReference>
<dbReference type="GO" id="GO:0010564">
    <property type="term" value="P:regulation of cell cycle process"/>
    <property type="evidence" value="ECO:0007669"/>
    <property type="project" value="TreeGrafter"/>
</dbReference>
<dbReference type="InterPro" id="IPR039893">
    <property type="entry name" value="CEP120-like"/>
</dbReference>
<dbReference type="GO" id="GO:0005815">
    <property type="term" value="C:microtubule organizing center"/>
    <property type="evidence" value="ECO:0007669"/>
    <property type="project" value="TreeGrafter"/>
</dbReference>
<evidence type="ECO:0000256" key="1">
    <source>
        <dbReference type="SAM" id="MobiDB-lite"/>
    </source>
</evidence>
<feature type="non-terminal residue" evidence="3">
    <location>
        <position position="440"/>
    </location>
</feature>
<protein>
    <submittedName>
        <fullName evidence="3">Cep120 protein-domain-containing protein</fullName>
    </submittedName>
</protein>
<dbReference type="AlphaFoldDB" id="A0A8H8DKC4"/>
<organism evidence="3 4">
    <name type="scientific">Olpidium bornovanus</name>
    <dbReference type="NCBI Taxonomy" id="278681"/>
    <lineage>
        <taxon>Eukaryota</taxon>
        <taxon>Fungi</taxon>
        <taxon>Fungi incertae sedis</taxon>
        <taxon>Olpidiomycota</taxon>
        <taxon>Olpidiomycotina</taxon>
        <taxon>Olpidiomycetes</taxon>
        <taxon>Olpidiales</taxon>
        <taxon>Olpidiaceae</taxon>
        <taxon>Olpidium</taxon>
    </lineage>
</organism>
<gene>
    <name evidence="3" type="ORF">BJ554DRAFT_6262</name>
</gene>
<dbReference type="PANTHER" id="PTHR21574">
    <property type="entry name" value="CENTROSOMAL PROTEIN OF 120 KDA"/>
    <property type="match status" value="1"/>
</dbReference>
<evidence type="ECO:0000313" key="4">
    <source>
        <dbReference type="Proteomes" id="UP000673691"/>
    </source>
</evidence>
<dbReference type="InterPro" id="IPR035892">
    <property type="entry name" value="C2_domain_sf"/>
</dbReference>
<dbReference type="Pfam" id="PF12416">
    <property type="entry name" value="DUF3668"/>
    <property type="match status" value="1"/>
</dbReference>
<accession>A0A8H8DKC4</accession>
<dbReference type="PROSITE" id="PS50004">
    <property type="entry name" value="C2"/>
    <property type="match status" value="1"/>
</dbReference>
<feature type="region of interest" description="Disordered" evidence="1">
    <location>
        <begin position="140"/>
        <end position="166"/>
    </location>
</feature>
<dbReference type="Gene3D" id="2.60.40.150">
    <property type="entry name" value="C2 domain"/>
    <property type="match status" value="1"/>
</dbReference>
<dbReference type="OrthoDB" id="332250at2759"/>
<sequence length="440" mass="48030">MQCRFNGEILTTDPVDQTANPIWDTELPWELEARVIHYLRSQRATLKLECYSLTAQGRRDMQGFIMLDLRAAQEAPGQEKWMTLLNVGRGAHAGSSSSRPEIKMSFVVTGPHSSPPSTPGRKSVPVALRVPRLPVLERSAADSPAGAGGHWPGAAAGAAAERRQREPVGVALSPDGRYYKVGSATEGLHHYVLSITVAFAEHLDTLLDPEHPLLKEEEEEKEGEGGGPVDGYCFTFAFLGTDVATSRFPRLRDPSFPTEHVAIKFRSTPGDFARYLDEHEPVPVYLCHGTGPKLGRADITLGGVASLPSHVNEKMYPMVPCAGPHANPNCRANIGVSVEMAAGEENLADASLVLPVQRSAGGRQRAEQEHPQQQPPQPPVKMVGWHQYRFSIDLRSVTDLAAQSASIFLRYSYPPFGATAPVSTYPPVEVRRATETRLEH</sequence>
<evidence type="ECO:0000259" key="2">
    <source>
        <dbReference type="PROSITE" id="PS50004"/>
    </source>
</evidence>
<dbReference type="InterPro" id="IPR022136">
    <property type="entry name" value="DUF3668"/>
</dbReference>
<feature type="region of interest" description="Disordered" evidence="1">
    <location>
        <begin position="359"/>
        <end position="381"/>
    </location>
</feature>
<proteinExistence type="predicted"/>
<dbReference type="SUPFAM" id="SSF49562">
    <property type="entry name" value="C2 domain (Calcium/lipid-binding domain, CaLB)"/>
    <property type="match status" value="1"/>
</dbReference>
<name>A0A8H8DKC4_9FUNG</name>
<feature type="domain" description="C2" evidence="2">
    <location>
        <begin position="1"/>
        <end position="82"/>
    </location>
</feature>
<dbReference type="Proteomes" id="UP000673691">
    <property type="component" value="Unassembled WGS sequence"/>
</dbReference>
<comment type="caution">
    <text evidence="3">The sequence shown here is derived from an EMBL/GenBank/DDBJ whole genome shotgun (WGS) entry which is preliminary data.</text>
</comment>